<name>A0AAD6MUM3_9EURO</name>
<dbReference type="SUPFAM" id="SSF56059">
    <property type="entry name" value="Glutathione synthetase ATP-binding domain-like"/>
    <property type="match status" value="1"/>
</dbReference>
<dbReference type="InterPro" id="IPR029063">
    <property type="entry name" value="SAM-dependent_MTases_sf"/>
</dbReference>
<dbReference type="PROSITE" id="PS50975">
    <property type="entry name" value="ATP_GRASP"/>
    <property type="match status" value="1"/>
</dbReference>
<evidence type="ECO:0000259" key="2">
    <source>
        <dbReference type="PROSITE" id="PS50975"/>
    </source>
</evidence>
<evidence type="ECO:0000313" key="3">
    <source>
        <dbReference type="EMBL" id="KAJ5719678.1"/>
    </source>
</evidence>
<feature type="domain" description="ATP-grasp" evidence="2">
    <location>
        <begin position="79"/>
        <end position="331"/>
    </location>
</feature>
<organism evidence="3 4">
    <name type="scientific">Penicillium malachiteum</name>
    <dbReference type="NCBI Taxonomy" id="1324776"/>
    <lineage>
        <taxon>Eukaryota</taxon>
        <taxon>Fungi</taxon>
        <taxon>Dikarya</taxon>
        <taxon>Ascomycota</taxon>
        <taxon>Pezizomycotina</taxon>
        <taxon>Eurotiomycetes</taxon>
        <taxon>Eurotiomycetidae</taxon>
        <taxon>Eurotiales</taxon>
        <taxon>Aspergillaceae</taxon>
        <taxon>Penicillium</taxon>
    </lineage>
</organism>
<dbReference type="Pfam" id="PF08242">
    <property type="entry name" value="Methyltransf_12"/>
    <property type="match status" value="1"/>
</dbReference>
<dbReference type="SUPFAM" id="SSF53335">
    <property type="entry name" value="S-adenosyl-L-methionine-dependent methyltransferases"/>
    <property type="match status" value="1"/>
</dbReference>
<dbReference type="CDD" id="cd02440">
    <property type="entry name" value="AdoMet_MTases"/>
    <property type="match status" value="1"/>
</dbReference>
<comment type="caution">
    <text evidence="3">The sequence shown here is derived from an EMBL/GenBank/DDBJ whole genome shotgun (WGS) entry which is preliminary data.</text>
</comment>
<dbReference type="InterPro" id="IPR011761">
    <property type="entry name" value="ATP-grasp"/>
</dbReference>
<reference evidence="3" key="2">
    <citation type="submission" date="2023-01" db="EMBL/GenBank/DDBJ databases">
        <authorList>
            <person name="Petersen C."/>
        </authorList>
    </citation>
    <scope>NUCLEOTIDE SEQUENCE</scope>
    <source>
        <strain evidence="3">IBT 17514</strain>
    </source>
</reference>
<keyword evidence="4" id="KW-1185">Reference proteome</keyword>
<dbReference type="PANTHER" id="PTHR23132:SF23">
    <property type="entry name" value="D-ALANINE--D-ALANINE LIGASE B"/>
    <property type="match status" value="1"/>
</dbReference>
<dbReference type="GO" id="GO:0046872">
    <property type="term" value="F:metal ion binding"/>
    <property type="evidence" value="ECO:0007669"/>
    <property type="project" value="InterPro"/>
</dbReference>
<dbReference type="AlphaFoldDB" id="A0AAD6MUM3"/>
<evidence type="ECO:0000256" key="1">
    <source>
        <dbReference type="PROSITE-ProRule" id="PRU00409"/>
    </source>
</evidence>
<dbReference type="Proteomes" id="UP001215712">
    <property type="component" value="Unassembled WGS sequence"/>
</dbReference>
<accession>A0AAD6MUM3</accession>
<dbReference type="GO" id="GO:0008716">
    <property type="term" value="F:D-alanine-D-alanine ligase activity"/>
    <property type="evidence" value="ECO:0007669"/>
    <property type="project" value="TreeGrafter"/>
</dbReference>
<dbReference type="InterPro" id="IPR013217">
    <property type="entry name" value="Methyltransf_12"/>
</dbReference>
<dbReference type="PANTHER" id="PTHR23132">
    <property type="entry name" value="D-ALANINE--D-ALANINE LIGASE"/>
    <property type="match status" value="1"/>
</dbReference>
<proteinExistence type="predicted"/>
<keyword evidence="1" id="KW-0067">ATP-binding</keyword>
<dbReference type="EMBL" id="JAQJAN010000010">
    <property type="protein sequence ID" value="KAJ5719678.1"/>
    <property type="molecule type" value="Genomic_DNA"/>
</dbReference>
<dbReference type="Gene3D" id="3.30.470.20">
    <property type="entry name" value="ATP-grasp fold, B domain"/>
    <property type="match status" value="1"/>
</dbReference>
<evidence type="ECO:0000313" key="4">
    <source>
        <dbReference type="Proteomes" id="UP001215712"/>
    </source>
</evidence>
<protein>
    <recommendedName>
        <fullName evidence="2">ATP-grasp domain-containing protein</fullName>
    </recommendedName>
</protein>
<gene>
    <name evidence="3" type="ORF">N7493_007256</name>
</gene>
<dbReference type="GO" id="GO:0005524">
    <property type="term" value="F:ATP binding"/>
    <property type="evidence" value="ECO:0007669"/>
    <property type="project" value="UniProtKB-UniRule"/>
</dbReference>
<keyword evidence="1" id="KW-0547">Nucleotide-binding</keyword>
<sequence length="544" mass="61441">MRICVLQSFFEELQASVGEAQELCMNPGVFTSQHAVAHKTIHKATAKAQIDEAVQEGYDFYLNFMWGTHDDSLAGVDAIRYLESFNLPSAGVQSSERAQSKWDFFAEAKRAGSPLIPGTENYPLFVKPASSYGSMFIDEHSLCQNEAELESCIVRLNKLMRPVRLQRAQALGHSDPAQYADCREKEGRESTDIVVQEFIAGEEYSVVVIAMGETPVPLIPQRAKYKQVGDAARILTLELKFDAESGYELLNECDNPALWKHLQETAIEAFTTKKMYTNFMGCDVDMRIGNDGRAYVIEVDPLPVFFYPTGSQLEDTDVKYGFPGGYRAVINTYITNYFLKHPGDRDRRYHDLATIFDNLSINSDHPIDEFADITALGPWNGTVIDLGCGRGNLGRALKADQRNNITHLVGVDILEKALEEHCEDSWYDEVVNDRMERFLAKQTRKVDHIFCISALQFLNIEELDFVLARCFQLAKRSITIVIDASETSARYDTGTGDRLRPFFADHSESIATFQIQSGWELRMPVKSDHCHESHRLVFHFSATT</sequence>
<reference evidence="3" key="1">
    <citation type="journal article" date="2023" name="IMA Fungus">
        <title>Comparative genomic study of the Penicillium genus elucidates a diverse pangenome and 15 lateral gene transfer events.</title>
        <authorList>
            <person name="Petersen C."/>
            <person name="Sorensen T."/>
            <person name="Nielsen M.R."/>
            <person name="Sondergaard T.E."/>
            <person name="Sorensen J.L."/>
            <person name="Fitzpatrick D.A."/>
            <person name="Frisvad J.C."/>
            <person name="Nielsen K.L."/>
        </authorList>
    </citation>
    <scope>NUCLEOTIDE SEQUENCE</scope>
    <source>
        <strain evidence="3">IBT 17514</strain>
    </source>
</reference>
<dbReference type="Gene3D" id="3.40.50.150">
    <property type="entry name" value="Vaccinia Virus protein VP39"/>
    <property type="match status" value="1"/>
</dbReference>